<dbReference type="Pfam" id="PF00155">
    <property type="entry name" value="Aminotran_1_2"/>
    <property type="match status" value="1"/>
</dbReference>
<evidence type="ECO:0000313" key="17">
    <source>
        <dbReference type="EMBL" id="VDM96955.1"/>
    </source>
</evidence>
<dbReference type="AlphaFoldDB" id="A0A158RB08"/>
<keyword evidence="10" id="KW-0012">Acyltransferase</keyword>
<feature type="transmembrane region" description="Helical" evidence="14">
    <location>
        <begin position="387"/>
        <end position="409"/>
    </location>
</feature>
<evidence type="ECO:0000256" key="11">
    <source>
        <dbReference type="ARBA" id="ARBA00041066"/>
    </source>
</evidence>
<dbReference type="GO" id="GO:0046512">
    <property type="term" value="P:sphingosine biosynthetic process"/>
    <property type="evidence" value="ECO:0007669"/>
    <property type="project" value="TreeGrafter"/>
</dbReference>
<keyword evidence="14" id="KW-0472">Membrane</keyword>
<proteinExistence type="inferred from homology"/>
<dbReference type="InterPro" id="IPR004839">
    <property type="entry name" value="Aminotransferase_I/II_large"/>
</dbReference>
<reference evidence="17 18" key="2">
    <citation type="submission" date="2018-11" db="EMBL/GenBank/DDBJ databases">
        <authorList>
            <consortium name="Pathogen Informatics"/>
        </authorList>
    </citation>
    <scope>NUCLEOTIDE SEQUENCE [LARGE SCALE GENOMIC DNA]</scope>
</reference>
<evidence type="ECO:0000256" key="9">
    <source>
        <dbReference type="ARBA" id="ARBA00023098"/>
    </source>
</evidence>
<comment type="similarity">
    <text evidence="4">Belongs to the class-II pyridoxal-phosphate-dependent aminotransferase family.</text>
</comment>
<keyword evidence="18" id="KW-1185">Reference proteome</keyword>
<dbReference type="EC" id="2.3.1.50" evidence="5"/>
<evidence type="ECO:0000256" key="7">
    <source>
        <dbReference type="ARBA" id="ARBA00022898"/>
    </source>
</evidence>
<evidence type="ECO:0000256" key="3">
    <source>
        <dbReference type="ARBA" id="ARBA00004991"/>
    </source>
</evidence>
<dbReference type="GO" id="GO:0016020">
    <property type="term" value="C:membrane"/>
    <property type="evidence" value="ECO:0007669"/>
    <property type="project" value="GOC"/>
</dbReference>
<accession>A0A158RB08</accession>
<dbReference type="OMA" id="FWRFTRR"/>
<feature type="domain" description="Nucleolus and neural progenitor protein-like N-terminal" evidence="16">
    <location>
        <begin position="120"/>
        <end position="255"/>
    </location>
</feature>
<name>A0A158RB08_THECL</name>
<dbReference type="Gene3D" id="3.40.640.10">
    <property type="entry name" value="Type I PLP-dependent aspartate aminotransferase-like (Major domain)"/>
    <property type="match status" value="1"/>
</dbReference>
<dbReference type="GO" id="GO:0030170">
    <property type="term" value="F:pyridoxal phosphate binding"/>
    <property type="evidence" value="ECO:0007669"/>
    <property type="project" value="InterPro"/>
</dbReference>
<evidence type="ECO:0000256" key="2">
    <source>
        <dbReference type="ARBA" id="ARBA00004760"/>
    </source>
</evidence>
<reference evidence="19" key="1">
    <citation type="submission" date="2016-04" db="UniProtKB">
        <authorList>
            <consortium name="WormBaseParasite"/>
        </authorList>
    </citation>
    <scope>IDENTIFICATION</scope>
</reference>
<dbReference type="GO" id="GO:0005783">
    <property type="term" value="C:endoplasmic reticulum"/>
    <property type="evidence" value="ECO:0007669"/>
    <property type="project" value="TreeGrafter"/>
</dbReference>
<dbReference type="PANTHER" id="PTHR13693:SF2">
    <property type="entry name" value="SERINE PALMITOYLTRANSFERASE 1"/>
    <property type="match status" value="1"/>
</dbReference>
<evidence type="ECO:0000256" key="12">
    <source>
        <dbReference type="ARBA" id="ARBA00041765"/>
    </source>
</evidence>
<comment type="cofactor">
    <cofactor evidence="1">
        <name>pyridoxal 5'-phosphate</name>
        <dbReference type="ChEBI" id="CHEBI:597326"/>
    </cofactor>
</comment>
<keyword evidence="7" id="KW-0663">Pyridoxal phosphate</keyword>
<dbReference type="PANTHER" id="PTHR13693">
    <property type="entry name" value="CLASS II AMINOTRANSFERASE/8-AMINO-7-OXONONANOATE SYNTHASE"/>
    <property type="match status" value="1"/>
</dbReference>
<evidence type="ECO:0000256" key="14">
    <source>
        <dbReference type="SAM" id="Phobius"/>
    </source>
</evidence>
<keyword evidence="14" id="KW-0812">Transmembrane</keyword>
<dbReference type="GO" id="GO:0004758">
    <property type="term" value="F:serine C-palmitoyltransferase activity"/>
    <property type="evidence" value="ECO:0007669"/>
    <property type="project" value="UniProtKB-EC"/>
</dbReference>
<evidence type="ECO:0000313" key="19">
    <source>
        <dbReference type="WBParaSite" id="TCLT_0000148401-mRNA-1"/>
    </source>
</evidence>
<evidence type="ECO:0000256" key="1">
    <source>
        <dbReference type="ARBA" id="ARBA00001933"/>
    </source>
</evidence>
<dbReference type="InterPro" id="IPR050087">
    <property type="entry name" value="AON_synthase_class-II"/>
</dbReference>
<evidence type="ECO:0000259" key="16">
    <source>
        <dbReference type="Pfam" id="PF14780"/>
    </source>
</evidence>
<dbReference type="Pfam" id="PF14780">
    <property type="entry name" value="NEPRO_N"/>
    <property type="match status" value="1"/>
</dbReference>
<dbReference type="EMBL" id="UYYF01000195">
    <property type="protein sequence ID" value="VDM96955.1"/>
    <property type="molecule type" value="Genomic_DNA"/>
</dbReference>
<dbReference type="GO" id="GO:0046513">
    <property type="term" value="P:ceramide biosynthetic process"/>
    <property type="evidence" value="ECO:0007669"/>
    <property type="project" value="TreeGrafter"/>
</dbReference>
<dbReference type="Proteomes" id="UP000276776">
    <property type="component" value="Unassembled WGS sequence"/>
</dbReference>
<keyword evidence="6" id="KW-0808">Transferase</keyword>
<protein>
    <recommendedName>
        <fullName evidence="11">Serine palmitoyltransferase 1</fullName>
        <ecNumber evidence="5">2.3.1.50</ecNumber>
    </recommendedName>
    <alternativeName>
        <fullName evidence="12">Long chain base biosynthesis protein 1</fullName>
    </alternativeName>
    <alternativeName>
        <fullName evidence="13">Serine-palmitoyl-CoA transferase 1</fullName>
    </alternativeName>
</protein>
<evidence type="ECO:0000256" key="10">
    <source>
        <dbReference type="ARBA" id="ARBA00023315"/>
    </source>
</evidence>
<keyword evidence="14" id="KW-1133">Transmembrane helix</keyword>
<evidence type="ECO:0000259" key="15">
    <source>
        <dbReference type="Pfam" id="PF00155"/>
    </source>
</evidence>
<comment type="pathway">
    <text evidence="3">Sphingolipid metabolism.</text>
</comment>
<keyword evidence="9" id="KW-0443">Lipid metabolism</keyword>
<dbReference type="STRING" id="103827.A0A158RB08"/>
<evidence type="ECO:0000256" key="8">
    <source>
        <dbReference type="ARBA" id="ARBA00022919"/>
    </source>
</evidence>
<feature type="domain" description="Aminotransferase class I/classII large" evidence="15">
    <location>
        <begin position="477"/>
        <end position="662"/>
    </location>
</feature>
<evidence type="ECO:0000313" key="18">
    <source>
        <dbReference type="Proteomes" id="UP000276776"/>
    </source>
</evidence>
<evidence type="ECO:0000256" key="6">
    <source>
        <dbReference type="ARBA" id="ARBA00022679"/>
    </source>
</evidence>
<sequence>MFKKLAVFRAVNYVLTLHVMNHLHTEPLIRIYWKKNCKANFINVQVGVARTCMSFVDIIMGIMFYVLKDERLLGQIDMCCRKPVYNSFTVNCEGYDVSYINEKAVIDRLIDCYPGRVAPMSVDVFDALIYKMSGPYRHAKFWRFTRRVAKELMKLNALEFVKYLQKISEDMLKSEMLYRLNIHAKQYIASVIICRAVRICRLRILCEQAATNCLLQIKTGHLLQPSLLFLALIAEVNGTLKENMMKITKCYGYLYPILEGSSFLNIKKLLEMTNVEFQSQTFQISPFTSRIIKEITGIKEGSTIGIYNHMCTRGLITSFCETNLQILMIEDNKCAVCLHTFPYGIIYLLKLAGFQTSLGSLRYMDYQGEAGINLSDHLINYLHLSSYQLLITESILLSAVIYVVLIFTLRKKKQFWLTEEVRYVMHRLCCLQFQKERILAKWKPEPLVPETPAEHPALRPHFFDGKVCKYVNYDGKDYFNLVSTNFLGLIGNETIEKEAKNAIAKYGVGSCGPRHFYGTVDVHLELEKQLADFLGCEEAVLYSCGFATVSSAIPSYAKKGDVIFADKGANFAIQKGLQASKSRIEWFDHNDLDHLEKLLMEQTDQDRRFPKLASRTRRFLVVEGLYMNSGDLCPLPQLLALKWKYKLRIFIDESLSIGVIGKTGRGSTDEKKIVQRGKNYCDSSERLERSEMQ</sequence>
<dbReference type="WBParaSite" id="TCLT_0000148401-mRNA-1">
    <property type="protein sequence ID" value="TCLT_0000148401-mRNA-1"/>
    <property type="gene ID" value="TCLT_0000148401"/>
</dbReference>
<comment type="pathway">
    <text evidence="2">Lipid metabolism; sphingolipid metabolism.</text>
</comment>
<dbReference type="InterPro" id="IPR015421">
    <property type="entry name" value="PyrdxlP-dep_Trfase_major"/>
</dbReference>
<keyword evidence="8" id="KW-0746">Sphingolipid metabolism</keyword>
<dbReference type="OrthoDB" id="3168162at2759"/>
<dbReference type="InterPro" id="IPR015424">
    <property type="entry name" value="PyrdxlP-dep_Trfase"/>
</dbReference>
<evidence type="ECO:0000256" key="4">
    <source>
        <dbReference type="ARBA" id="ARBA00008392"/>
    </source>
</evidence>
<dbReference type="InterPro" id="IPR027951">
    <property type="entry name" value="Nepro_N"/>
</dbReference>
<organism evidence="19">
    <name type="scientific">Thelazia callipaeda</name>
    <name type="common">Oriental eyeworm</name>
    <name type="synonym">Parasitic nematode</name>
    <dbReference type="NCBI Taxonomy" id="103827"/>
    <lineage>
        <taxon>Eukaryota</taxon>
        <taxon>Metazoa</taxon>
        <taxon>Ecdysozoa</taxon>
        <taxon>Nematoda</taxon>
        <taxon>Chromadorea</taxon>
        <taxon>Rhabditida</taxon>
        <taxon>Spirurina</taxon>
        <taxon>Spiruromorpha</taxon>
        <taxon>Thelazioidea</taxon>
        <taxon>Thelaziidae</taxon>
        <taxon>Thelazia</taxon>
    </lineage>
</organism>
<gene>
    <name evidence="17" type="ORF">TCLT_LOCUS1485</name>
</gene>
<evidence type="ECO:0000256" key="5">
    <source>
        <dbReference type="ARBA" id="ARBA00013220"/>
    </source>
</evidence>
<evidence type="ECO:0000256" key="13">
    <source>
        <dbReference type="ARBA" id="ARBA00042649"/>
    </source>
</evidence>
<dbReference type="SUPFAM" id="SSF53383">
    <property type="entry name" value="PLP-dependent transferases"/>
    <property type="match status" value="1"/>
</dbReference>